<comment type="cofactor">
    <cofactor evidence="9">
        <name>Mn(2+)</name>
        <dbReference type="ChEBI" id="CHEBI:29035"/>
    </cofactor>
    <text evidence="9">Binds 2 manganese ions per subunit.</text>
</comment>
<feature type="binding site" evidence="9">
    <location>
        <position position="350"/>
    </location>
    <ligand>
        <name>Mn(2+)</name>
        <dbReference type="ChEBI" id="CHEBI:29035"/>
        <label>2</label>
    </ligand>
</feature>
<comment type="catalytic activity">
    <reaction evidence="2 9">
        <text>Release of an N-terminal amino acid, preferentially leucine, but not glutamic or aspartic acids.</text>
        <dbReference type="EC" id="3.4.11.10"/>
    </reaction>
</comment>
<keyword evidence="9" id="KW-0963">Cytoplasm</keyword>
<dbReference type="PANTHER" id="PTHR11963:SF23">
    <property type="entry name" value="CYTOSOL AMINOPEPTIDASE"/>
    <property type="match status" value="1"/>
</dbReference>
<dbReference type="PANTHER" id="PTHR11963">
    <property type="entry name" value="LEUCINE AMINOPEPTIDASE-RELATED"/>
    <property type="match status" value="1"/>
</dbReference>
<proteinExistence type="inferred from homology"/>
<dbReference type="NCBIfam" id="NF002073">
    <property type="entry name" value="PRK00913.1-2"/>
    <property type="match status" value="1"/>
</dbReference>
<evidence type="ECO:0000256" key="3">
    <source>
        <dbReference type="ARBA" id="ARBA00009528"/>
    </source>
</evidence>
<dbReference type="KEGG" id="tdu:QJT80_09410"/>
<gene>
    <name evidence="9" type="primary">pepA</name>
    <name evidence="11" type="ORF">QJT80_09410</name>
</gene>
<feature type="binding site" evidence="9">
    <location>
        <position position="350"/>
    </location>
    <ligand>
        <name>Mn(2+)</name>
        <dbReference type="ChEBI" id="CHEBI:29035"/>
        <label>1</label>
    </ligand>
</feature>
<evidence type="ECO:0000256" key="1">
    <source>
        <dbReference type="ARBA" id="ARBA00000135"/>
    </source>
</evidence>
<dbReference type="EMBL" id="CP124755">
    <property type="protein sequence ID" value="WGZ89719.1"/>
    <property type="molecule type" value="Genomic_DNA"/>
</dbReference>
<evidence type="ECO:0000256" key="6">
    <source>
        <dbReference type="ARBA" id="ARBA00022723"/>
    </source>
</evidence>
<feature type="binding site" evidence="9">
    <location>
        <position position="271"/>
    </location>
    <ligand>
        <name>Mn(2+)</name>
        <dbReference type="ChEBI" id="CHEBI:29035"/>
        <label>1</label>
    </ligand>
</feature>
<dbReference type="GO" id="GO:0006508">
    <property type="term" value="P:proteolysis"/>
    <property type="evidence" value="ECO:0007669"/>
    <property type="project" value="UniProtKB-KW"/>
</dbReference>
<reference evidence="11" key="1">
    <citation type="journal article" date="2023" name="Int. J. Mol. Sci.">
        <title>Metagenomics Revealed a New Genus 'Candidatus Thiocaldithrix dubininis' gen. nov., sp. nov. and a New Species 'Candidatus Thiothrix putei' sp. nov. in the Family Thiotrichaceae, Some Members of Which Have Traits of Both Na+- and H+-Motive Energetics.</title>
        <authorList>
            <person name="Ravin N.V."/>
            <person name="Muntyan M.S."/>
            <person name="Smolyakov D.D."/>
            <person name="Rudenko T.S."/>
            <person name="Beletsky A.V."/>
            <person name="Mardanov A.V."/>
            <person name="Grabovich M.Y."/>
        </authorList>
    </citation>
    <scope>NUCLEOTIDE SEQUENCE</scope>
    <source>
        <strain evidence="11">GKL-01</strain>
    </source>
</reference>
<dbReference type="InterPro" id="IPR008283">
    <property type="entry name" value="Peptidase_M17_N"/>
</dbReference>
<evidence type="ECO:0000256" key="2">
    <source>
        <dbReference type="ARBA" id="ARBA00000967"/>
    </source>
</evidence>
<organism evidence="11">
    <name type="scientific">Candidatus Thiocaldithrix dubininis</name>
    <dbReference type="NCBI Taxonomy" id="3080823"/>
    <lineage>
        <taxon>Bacteria</taxon>
        <taxon>Pseudomonadati</taxon>
        <taxon>Pseudomonadota</taxon>
        <taxon>Gammaproteobacteria</taxon>
        <taxon>Thiotrichales</taxon>
        <taxon>Thiotrichaceae</taxon>
        <taxon>Candidatus Thiocaldithrix</taxon>
    </lineage>
</organism>
<evidence type="ECO:0000259" key="10">
    <source>
        <dbReference type="PROSITE" id="PS00631"/>
    </source>
</evidence>
<dbReference type="InterPro" id="IPR000819">
    <property type="entry name" value="Peptidase_M17_C"/>
</dbReference>
<comment type="similarity">
    <text evidence="3 9">Belongs to the peptidase M17 family.</text>
</comment>
<sequence>MNYQFQTTTAPSQLNTDCLIVGVYKDGLLSKAALELNNTSPGAIQAQLALGDFNGEKNRTAWLYNIANINAKRVLLLGLGNVDKFNIEALVSATQTAINSLKTANVTQVASFLSDELAPELQANGVRQTVTAVADGLYTFNEFKSNKDETPVPSLNNWTVAHTTPADFTQAVQQGNAIAQGINLCRDLANMPGNFCTPTYLAQTAQDLAANRANCELKVLEEADMQALGMGAFMSVSKGSDQPGKMVILHYNGGKAGDAPFVLVGKGITFDTGGISLKPGAAMDEMKFDMGGAASVLGTLKACIEMQLPLNVIGVLAAAENMPSGHASKPGDIVTSMAGKTIEILNTDAEGRLVLCDALTYVERFNPSAVVDIATLTGACITALGHHTSGLLANNDALANEVLNAATQANDAAWRLPMGEKYQEQLKSNFADMANIGGPAGGTITAACFLARFTEAYAWAHLDIAGTAWRSGAAKGATGRPVPLLCQLLMQRAQIV</sequence>
<dbReference type="FunFam" id="3.40.630.10:FF:000004">
    <property type="entry name" value="Probable cytosol aminopeptidase"/>
    <property type="match status" value="1"/>
</dbReference>
<feature type="binding site" evidence="9">
    <location>
        <position position="271"/>
    </location>
    <ligand>
        <name>Mn(2+)</name>
        <dbReference type="ChEBI" id="CHEBI:29035"/>
        <label>2</label>
    </ligand>
</feature>
<reference evidence="11" key="2">
    <citation type="submission" date="2023-04" db="EMBL/GenBank/DDBJ databases">
        <authorList>
            <person name="Beletskiy A.V."/>
            <person name="Mardanov A.V."/>
            <person name="Ravin N.V."/>
        </authorList>
    </citation>
    <scope>NUCLEOTIDE SEQUENCE</scope>
    <source>
        <strain evidence="11">GKL-01</strain>
    </source>
</reference>
<evidence type="ECO:0000256" key="4">
    <source>
        <dbReference type="ARBA" id="ARBA00022438"/>
    </source>
</evidence>
<dbReference type="EC" id="3.4.11.10" evidence="9"/>
<feature type="active site" evidence="9">
    <location>
        <position position="278"/>
    </location>
</feature>
<comment type="function">
    <text evidence="9">Presumably involved in the processing and regular turnover of intracellular proteins. Catalyzes the removal of unsubstituted N-terminal amino acids from various peptides.</text>
</comment>
<keyword evidence="6 9" id="KW-0479">Metal-binding</keyword>
<feature type="binding site" evidence="9">
    <location>
        <position position="266"/>
    </location>
    <ligand>
        <name>Mn(2+)</name>
        <dbReference type="ChEBI" id="CHEBI:29035"/>
        <label>2</label>
    </ligand>
</feature>
<keyword evidence="7 9" id="KW-0378">Hydrolase</keyword>
<dbReference type="PROSITE" id="PS00631">
    <property type="entry name" value="CYTOSOL_AP"/>
    <property type="match status" value="1"/>
</dbReference>
<dbReference type="SUPFAM" id="SSF52949">
    <property type="entry name" value="Macro domain-like"/>
    <property type="match status" value="1"/>
</dbReference>
<name>A0AA95H7K6_9GAMM</name>
<keyword evidence="5 9" id="KW-0645">Protease</keyword>
<keyword evidence="8 9" id="KW-0464">Manganese</keyword>
<dbReference type="Gene3D" id="3.40.630.10">
    <property type="entry name" value="Zn peptidases"/>
    <property type="match status" value="1"/>
</dbReference>
<feature type="binding site" evidence="9">
    <location>
        <position position="289"/>
    </location>
    <ligand>
        <name>Mn(2+)</name>
        <dbReference type="ChEBI" id="CHEBI:29035"/>
        <label>2</label>
    </ligand>
</feature>
<dbReference type="GO" id="GO:0070006">
    <property type="term" value="F:metalloaminopeptidase activity"/>
    <property type="evidence" value="ECO:0007669"/>
    <property type="project" value="InterPro"/>
</dbReference>
<evidence type="ECO:0000256" key="5">
    <source>
        <dbReference type="ARBA" id="ARBA00022670"/>
    </source>
</evidence>
<evidence type="ECO:0000256" key="9">
    <source>
        <dbReference type="HAMAP-Rule" id="MF_00181"/>
    </source>
</evidence>
<dbReference type="GO" id="GO:0030145">
    <property type="term" value="F:manganese ion binding"/>
    <property type="evidence" value="ECO:0007669"/>
    <property type="project" value="UniProtKB-UniRule"/>
</dbReference>
<dbReference type="PRINTS" id="PR00481">
    <property type="entry name" value="LAMNOPPTDASE"/>
</dbReference>
<dbReference type="Pfam" id="PF00883">
    <property type="entry name" value="Peptidase_M17"/>
    <property type="match status" value="1"/>
</dbReference>
<dbReference type="InterPro" id="IPR023042">
    <property type="entry name" value="Peptidase_M17_leu_NH2_pept"/>
</dbReference>
<dbReference type="EC" id="3.4.11.1" evidence="9"/>
<dbReference type="Proteomes" id="UP001300672">
    <property type="component" value="Chromosome"/>
</dbReference>
<evidence type="ECO:0000256" key="7">
    <source>
        <dbReference type="ARBA" id="ARBA00022801"/>
    </source>
</evidence>
<dbReference type="Gene3D" id="3.40.220.10">
    <property type="entry name" value="Leucine Aminopeptidase, subunit E, domain 1"/>
    <property type="match status" value="1"/>
</dbReference>
<feature type="active site" evidence="9">
    <location>
        <position position="352"/>
    </location>
</feature>
<feature type="binding site" evidence="9">
    <location>
        <position position="348"/>
    </location>
    <ligand>
        <name>Mn(2+)</name>
        <dbReference type="ChEBI" id="CHEBI:29035"/>
        <label>1</label>
    </ligand>
</feature>
<dbReference type="AlphaFoldDB" id="A0AA95H7K6"/>
<feature type="domain" description="Cytosol aminopeptidase" evidence="10">
    <location>
        <begin position="346"/>
        <end position="353"/>
    </location>
</feature>
<dbReference type="CDD" id="cd00433">
    <property type="entry name" value="Peptidase_M17"/>
    <property type="match status" value="1"/>
</dbReference>
<dbReference type="InterPro" id="IPR011356">
    <property type="entry name" value="Leucine_aapep/pepB"/>
</dbReference>
<dbReference type="SUPFAM" id="SSF53187">
    <property type="entry name" value="Zn-dependent exopeptidases"/>
    <property type="match status" value="1"/>
</dbReference>
<dbReference type="GO" id="GO:0005737">
    <property type="term" value="C:cytoplasm"/>
    <property type="evidence" value="ECO:0007669"/>
    <property type="project" value="UniProtKB-SubCell"/>
</dbReference>
<keyword evidence="4 9" id="KW-0031">Aminopeptidase</keyword>
<comment type="subcellular location">
    <subcellularLocation>
        <location evidence="9">Cytoplasm</location>
    </subcellularLocation>
</comment>
<evidence type="ECO:0000313" key="11">
    <source>
        <dbReference type="EMBL" id="WGZ89719.1"/>
    </source>
</evidence>
<dbReference type="Pfam" id="PF02789">
    <property type="entry name" value="Peptidase_M17_N"/>
    <property type="match status" value="1"/>
</dbReference>
<comment type="catalytic activity">
    <reaction evidence="1 9">
        <text>Release of an N-terminal amino acid, Xaa-|-Yaa-, in which Xaa is preferably Leu, but may be other amino acids including Pro although not Arg or Lys, and Yaa may be Pro. Amino acid amides and methyl esters are also readily hydrolyzed, but rates on arylamides are exceedingly low.</text>
        <dbReference type="EC" id="3.4.11.1"/>
    </reaction>
</comment>
<dbReference type="HAMAP" id="MF_00181">
    <property type="entry name" value="Cytosol_peptidase_M17"/>
    <property type="match status" value="1"/>
</dbReference>
<dbReference type="InterPro" id="IPR043472">
    <property type="entry name" value="Macro_dom-like"/>
</dbReference>
<accession>A0AA95H7K6</accession>
<dbReference type="NCBIfam" id="NF002077">
    <property type="entry name" value="PRK00913.2-4"/>
    <property type="match status" value="1"/>
</dbReference>
<protein>
    <recommendedName>
        <fullName evidence="9">Probable cytosol aminopeptidase</fullName>
        <ecNumber evidence="9">3.4.11.1</ecNumber>
    </recommendedName>
    <alternativeName>
        <fullName evidence="9">Leucine aminopeptidase</fullName>
        <shortName evidence="9">LAP</shortName>
        <ecNumber evidence="9">3.4.11.10</ecNumber>
    </alternativeName>
    <alternativeName>
        <fullName evidence="9">Leucyl aminopeptidase</fullName>
    </alternativeName>
</protein>
<evidence type="ECO:0000256" key="8">
    <source>
        <dbReference type="ARBA" id="ARBA00023211"/>
    </source>
</evidence>
<dbReference type="NCBIfam" id="NF002074">
    <property type="entry name" value="PRK00913.1-4"/>
    <property type="match status" value="1"/>
</dbReference>